<reference evidence="4" key="2">
    <citation type="submission" date="2025-08" db="UniProtKB">
        <authorList>
            <consortium name="Ensembl"/>
        </authorList>
    </citation>
    <scope>IDENTIFICATION</scope>
</reference>
<proteinExistence type="predicted"/>
<sequence>MSKNKEEFSNIVHENYALLKEIKQLADHEKTMLGIEKSYFEVPHVDDALRIAQLQIKPSGPVIQLTKFERGKGLLPLPRELATVMSQSPVFCYTHLLPTSAGMKNNGEFMRKIFTPPEDNLLCLGLTQMQGHLHPMYNLIHQYMLPTKHPEQLKCRVSNATYGHYGPNNPIYVYQRTGVVPPSPVICDPDVGPGTDAPNHFAVKLRQVPDWLHALQHENDPKFVPKREKVKPSPKKVKQIIKSRSVVSLNNGLMIGTSKTPTAIILPT</sequence>
<organism evidence="4 5">
    <name type="scientific">Ciona savignyi</name>
    <name type="common">Pacific transparent sea squirt</name>
    <dbReference type="NCBI Taxonomy" id="51511"/>
    <lineage>
        <taxon>Eukaryota</taxon>
        <taxon>Metazoa</taxon>
        <taxon>Chordata</taxon>
        <taxon>Tunicata</taxon>
        <taxon>Ascidiacea</taxon>
        <taxon>Phlebobranchia</taxon>
        <taxon>Cionidae</taxon>
        <taxon>Ciona</taxon>
    </lineage>
</organism>
<dbReference type="InterPro" id="IPR052435">
    <property type="entry name" value="YY1-Transcr_Regul"/>
</dbReference>
<dbReference type="PANTHER" id="PTHR16088:SF3">
    <property type="entry name" value="GON-4-LIKE PROTEIN"/>
    <property type="match status" value="1"/>
</dbReference>
<reference evidence="5" key="1">
    <citation type="submission" date="2003-08" db="EMBL/GenBank/DDBJ databases">
        <authorList>
            <person name="Birren B."/>
            <person name="Nusbaum C."/>
            <person name="Abebe A."/>
            <person name="Abouelleil A."/>
            <person name="Adekoya E."/>
            <person name="Ait-zahra M."/>
            <person name="Allen N."/>
            <person name="Allen T."/>
            <person name="An P."/>
            <person name="Anderson M."/>
            <person name="Anderson S."/>
            <person name="Arachchi H."/>
            <person name="Armbruster J."/>
            <person name="Bachantsang P."/>
            <person name="Baldwin J."/>
            <person name="Barry A."/>
            <person name="Bayul T."/>
            <person name="Blitshsteyn B."/>
            <person name="Bloom T."/>
            <person name="Blye J."/>
            <person name="Boguslavskiy L."/>
            <person name="Borowsky M."/>
            <person name="Boukhgalter B."/>
            <person name="Brunache A."/>
            <person name="Butler J."/>
            <person name="Calixte N."/>
            <person name="Calvo S."/>
            <person name="Camarata J."/>
            <person name="Campo K."/>
            <person name="Chang J."/>
            <person name="Cheshatsang Y."/>
            <person name="Citroen M."/>
            <person name="Collymore A."/>
            <person name="Considine T."/>
            <person name="Cook A."/>
            <person name="Cooke P."/>
            <person name="Corum B."/>
            <person name="Cuomo C."/>
            <person name="David R."/>
            <person name="Dawoe T."/>
            <person name="Degray S."/>
            <person name="Dodge S."/>
            <person name="Dooley K."/>
            <person name="Dorje P."/>
            <person name="Dorjee K."/>
            <person name="Dorris L."/>
            <person name="Duffey N."/>
            <person name="Dupes A."/>
            <person name="Elkins T."/>
            <person name="Engels R."/>
            <person name="Erickson J."/>
            <person name="Farina A."/>
            <person name="Faro S."/>
            <person name="Ferreira P."/>
            <person name="Fischer H."/>
            <person name="Fitzgerald M."/>
            <person name="Foley K."/>
            <person name="Gage D."/>
            <person name="Galagan J."/>
            <person name="Gearin G."/>
            <person name="Gnerre S."/>
            <person name="Gnirke A."/>
            <person name="Goyette A."/>
            <person name="Graham J."/>
            <person name="Grandbois E."/>
            <person name="Gyaltsen K."/>
            <person name="Hafez N."/>
            <person name="Hagopian D."/>
            <person name="Hagos B."/>
            <person name="Hall J."/>
            <person name="Hatcher B."/>
            <person name="Heller A."/>
            <person name="Higgins H."/>
            <person name="Honan T."/>
            <person name="Horn A."/>
            <person name="Houde N."/>
            <person name="Hughes L."/>
            <person name="Hulme W."/>
            <person name="Husby E."/>
            <person name="Iliev I."/>
            <person name="Jaffe D."/>
            <person name="Jones C."/>
            <person name="Kamal M."/>
            <person name="Kamat A."/>
            <person name="Kamvysselis M."/>
            <person name="Karlsson E."/>
            <person name="Kells C."/>
            <person name="Kieu A."/>
            <person name="Kisner P."/>
            <person name="Kodira C."/>
            <person name="Kulbokas E."/>
            <person name="Labutti K."/>
            <person name="Lama D."/>
            <person name="Landers T."/>
            <person name="Leger J."/>
            <person name="Levine S."/>
            <person name="Lewis D."/>
            <person name="Lewis T."/>
            <person name="Lindblad-toh K."/>
            <person name="Liu X."/>
            <person name="Lokyitsang T."/>
            <person name="Lokyitsang Y."/>
            <person name="Lucien O."/>
            <person name="Lui A."/>
            <person name="Ma L.J."/>
            <person name="Mabbitt R."/>
            <person name="Macdonald J."/>
            <person name="Maclean C."/>
            <person name="Major J."/>
            <person name="Manning J."/>
            <person name="Marabella R."/>
            <person name="Maru K."/>
            <person name="Matthews C."/>
            <person name="Mauceli E."/>
            <person name="Mccarthy M."/>
            <person name="Mcdonough S."/>
            <person name="Mcghee T."/>
            <person name="Meldrim J."/>
            <person name="Meneus L."/>
            <person name="Mesirov J."/>
            <person name="Mihalev A."/>
            <person name="Mihova T."/>
            <person name="Mikkelsen T."/>
            <person name="Mlenga V."/>
            <person name="Moru K."/>
            <person name="Mozes J."/>
            <person name="Mulrain L."/>
            <person name="Munson G."/>
            <person name="Naylor J."/>
            <person name="Newes C."/>
            <person name="Nguyen C."/>
            <person name="Nguyen N."/>
            <person name="Nguyen T."/>
            <person name="Nicol R."/>
            <person name="Nielsen C."/>
            <person name="Nizzari M."/>
            <person name="Norbu C."/>
            <person name="Norbu N."/>
            <person name="O'donnell P."/>
            <person name="Okoawo O."/>
            <person name="O'leary S."/>
            <person name="Omotosho B."/>
            <person name="O'neill K."/>
            <person name="Osman S."/>
            <person name="Parker S."/>
            <person name="Perrin D."/>
            <person name="Phunkhang P."/>
            <person name="Piqani B."/>
            <person name="Purcell S."/>
            <person name="Rachupka T."/>
            <person name="Ramasamy U."/>
            <person name="Rameau R."/>
            <person name="Ray V."/>
            <person name="Raymond C."/>
            <person name="Retta R."/>
            <person name="Richardson S."/>
            <person name="Rise C."/>
            <person name="Rodriguez J."/>
            <person name="Rogers J."/>
            <person name="Rogov P."/>
            <person name="Rutman M."/>
            <person name="Schupbach R."/>
            <person name="Seaman C."/>
            <person name="Settipalli S."/>
            <person name="Sharpe T."/>
            <person name="Sheridan J."/>
            <person name="Sherpa N."/>
            <person name="Shi J."/>
            <person name="Smirnov S."/>
            <person name="Smith C."/>
            <person name="Sougnez C."/>
            <person name="Spencer B."/>
            <person name="Stalker J."/>
            <person name="Stange-thomann N."/>
            <person name="Stavropoulos S."/>
            <person name="Stetson K."/>
            <person name="Stone C."/>
            <person name="Stone S."/>
            <person name="Stubbs M."/>
            <person name="Talamas J."/>
            <person name="Tchuinga P."/>
            <person name="Tenzing P."/>
            <person name="Tesfaye S."/>
            <person name="Theodore J."/>
            <person name="Thoulutsang Y."/>
            <person name="Topham K."/>
            <person name="Towey S."/>
            <person name="Tsamla T."/>
            <person name="Tsomo N."/>
            <person name="Vallee D."/>
            <person name="Vassiliev H."/>
            <person name="Venkataraman V."/>
            <person name="Vinson J."/>
            <person name="Vo A."/>
            <person name="Wade C."/>
            <person name="Wang S."/>
            <person name="Wangchuk T."/>
            <person name="Wangdi T."/>
            <person name="Whittaker C."/>
            <person name="Wilkinson J."/>
            <person name="Wu Y."/>
            <person name="Wyman D."/>
            <person name="Yadav S."/>
            <person name="Yang S."/>
            <person name="Yang X."/>
            <person name="Yeager S."/>
            <person name="Yee E."/>
            <person name="Young G."/>
            <person name="Zainoun J."/>
            <person name="Zembeck L."/>
            <person name="Zimmer A."/>
            <person name="Zody M."/>
            <person name="Lander E."/>
        </authorList>
    </citation>
    <scope>NUCLEOTIDE SEQUENCE [LARGE SCALE GENOMIC DNA]</scope>
</reference>
<evidence type="ECO:0000256" key="1">
    <source>
        <dbReference type="ARBA" id="ARBA00023015"/>
    </source>
</evidence>
<name>H2Z7M7_CIOSA</name>
<dbReference type="Proteomes" id="UP000007875">
    <property type="component" value="Unassembled WGS sequence"/>
</dbReference>
<dbReference type="GO" id="GO:0006355">
    <property type="term" value="P:regulation of DNA-templated transcription"/>
    <property type="evidence" value="ECO:0007669"/>
    <property type="project" value="TreeGrafter"/>
</dbReference>
<dbReference type="GO" id="GO:0005634">
    <property type="term" value="C:nucleus"/>
    <property type="evidence" value="ECO:0007669"/>
    <property type="project" value="TreeGrafter"/>
</dbReference>
<accession>H2Z7M7</accession>
<keyword evidence="1" id="KW-0805">Transcription regulation</keyword>
<dbReference type="Ensembl" id="ENSCSAVT00000013745.1">
    <property type="protein sequence ID" value="ENSCSAVP00000013589.1"/>
    <property type="gene ID" value="ENSCSAVG00000007963.1"/>
</dbReference>
<dbReference type="HOGENOM" id="CLU_1040248_0_0_1"/>
<keyword evidence="3" id="KW-0539">Nucleus</keyword>
<evidence type="ECO:0000256" key="2">
    <source>
        <dbReference type="ARBA" id="ARBA00023163"/>
    </source>
</evidence>
<protein>
    <submittedName>
        <fullName evidence="4">Uncharacterized protein</fullName>
    </submittedName>
</protein>
<dbReference type="InParanoid" id="H2Z7M7"/>
<keyword evidence="5" id="KW-1185">Reference proteome</keyword>
<dbReference type="PANTHER" id="PTHR16088">
    <property type="entry name" value="YY1 ASSOCIATED PROTEIN-RELATED"/>
    <property type="match status" value="1"/>
</dbReference>
<evidence type="ECO:0000256" key="3">
    <source>
        <dbReference type="ARBA" id="ARBA00023242"/>
    </source>
</evidence>
<reference evidence="4" key="3">
    <citation type="submission" date="2025-09" db="UniProtKB">
        <authorList>
            <consortium name="Ensembl"/>
        </authorList>
    </citation>
    <scope>IDENTIFICATION</scope>
</reference>
<dbReference type="AlphaFoldDB" id="H2Z7M7"/>
<dbReference type="GeneTree" id="ENSGT00940000164105"/>
<evidence type="ECO:0000313" key="5">
    <source>
        <dbReference type="Proteomes" id="UP000007875"/>
    </source>
</evidence>
<evidence type="ECO:0000313" key="4">
    <source>
        <dbReference type="Ensembl" id="ENSCSAVP00000013589.1"/>
    </source>
</evidence>
<dbReference type="GO" id="GO:0003712">
    <property type="term" value="F:transcription coregulator activity"/>
    <property type="evidence" value="ECO:0007669"/>
    <property type="project" value="TreeGrafter"/>
</dbReference>
<dbReference type="STRING" id="51511.ENSCSAVP00000013589"/>
<keyword evidence="2" id="KW-0804">Transcription</keyword>